<dbReference type="InterPro" id="IPR037126">
    <property type="entry name" value="PdaC/RsiV-like_sf"/>
</dbReference>
<dbReference type="Proteomes" id="UP000008718">
    <property type="component" value="Chromosome"/>
</dbReference>
<dbReference type="STRING" id="694427.Palpr_0549"/>
<dbReference type="InterPro" id="IPR021729">
    <property type="entry name" value="DUF3298"/>
</dbReference>
<evidence type="ECO:0000313" key="3">
    <source>
        <dbReference type="EMBL" id="ADQ78708.1"/>
    </source>
</evidence>
<feature type="domain" description="DUF3298" evidence="2">
    <location>
        <begin position="174"/>
        <end position="259"/>
    </location>
</feature>
<dbReference type="Gene3D" id="3.30.565.40">
    <property type="entry name" value="Fervidobacterium nodosum Rt17-B1 like"/>
    <property type="match status" value="1"/>
</dbReference>
<accession>E4T1W4</accession>
<name>E4T1W4_PALPW</name>
<sequence length="281" mass="32406">MKRQSILLLLSILTASLFISCTQKTIKTDNKEFKKKFFLSKDTTKGALTVDIDIEIPTAFADSLVLKSIRNVIITNLFGEEYISHPNNSIVQLFSKNIFTEYKENNEPLLQELDSTNRYSFNNEHTLSGFSLLSDKKIYVYGIERYVYMGGAHGLETRNYYNFDLKTGKLITENDIFKANYKAELIKLIKARIVEESKEVKDEKDAEPILNLEDTDYWTDSIKPNGNFYITDEGINYVFNPYEIAPYYLGQTEVTLPFKRLTGILKPNSIITYLVKKDAKQ</sequence>
<dbReference type="OrthoDB" id="594879at2"/>
<dbReference type="Pfam" id="PF11738">
    <property type="entry name" value="DUF3298"/>
    <property type="match status" value="1"/>
</dbReference>
<dbReference type="eggNOG" id="COG4461">
    <property type="taxonomic scope" value="Bacteria"/>
</dbReference>
<dbReference type="HOGENOM" id="CLU_083883_0_0_10"/>
<dbReference type="KEGG" id="ppn:Palpr_0549"/>
<keyword evidence="1" id="KW-0732">Signal</keyword>
<gene>
    <name evidence="3" type="ordered locus">Palpr_0549</name>
</gene>
<evidence type="ECO:0000259" key="2">
    <source>
        <dbReference type="Pfam" id="PF11738"/>
    </source>
</evidence>
<reference key="1">
    <citation type="submission" date="2010-11" db="EMBL/GenBank/DDBJ databases">
        <title>The complete genome of Paludibacter propionicigenes DSM 17365.</title>
        <authorList>
            <consortium name="US DOE Joint Genome Institute (JGI-PGF)"/>
            <person name="Lucas S."/>
            <person name="Copeland A."/>
            <person name="Lapidus A."/>
            <person name="Bruce D."/>
            <person name="Goodwin L."/>
            <person name="Pitluck S."/>
            <person name="Kyrpides N."/>
            <person name="Mavromatis K."/>
            <person name="Ivanova N."/>
            <person name="Munk A.C."/>
            <person name="Brettin T."/>
            <person name="Detter J.C."/>
            <person name="Han C."/>
            <person name="Tapia R."/>
            <person name="Land M."/>
            <person name="Hauser L."/>
            <person name="Markowitz V."/>
            <person name="Cheng J.-F."/>
            <person name="Hugenholtz P."/>
            <person name="Woyke T."/>
            <person name="Wu D."/>
            <person name="Gronow S."/>
            <person name="Wellnitz S."/>
            <person name="Brambilla E."/>
            <person name="Klenk H.-P."/>
            <person name="Eisen J.A."/>
        </authorList>
    </citation>
    <scope>NUCLEOTIDE SEQUENCE</scope>
    <source>
        <strain>WB4</strain>
    </source>
</reference>
<keyword evidence="4" id="KW-1185">Reference proteome</keyword>
<dbReference type="AlphaFoldDB" id="E4T1W4"/>
<dbReference type="Gene3D" id="3.90.640.20">
    <property type="entry name" value="Heat-shock cognate protein, ATPase"/>
    <property type="match status" value="1"/>
</dbReference>
<proteinExistence type="predicted"/>
<protein>
    <recommendedName>
        <fullName evidence="2">DUF3298 domain-containing protein</fullName>
    </recommendedName>
</protein>
<evidence type="ECO:0000256" key="1">
    <source>
        <dbReference type="SAM" id="SignalP"/>
    </source>
</evidence>
<feature type="chain" id="PRO_5003187530" description="DUF3298 domain-containing protein" evidence="1">
    <location>
        <begin position="21"/>
        <end position="281"/>
    </location>
</feature>
<dbReference type="PROSITE" id="PS51257">
    <property type="entry name" value="PROKAR_LIPOPROTEIN"/>
    <property type="match status" value="1"/>
</dbReference>
<dbReference type="RefSeq" id="WP_013444077.1">
    <property type="nucleotide sequence ID" value="NC_014734.1"/>
</dbReference>
<reference evidence="3 4" key="2">
    <citation type="journal article" date="2011" name="Stand. Genomic Sci.">
        <title>Complete genome sequence of Paludibacter propionicigenes type strain (WB4).</title>
        <authorList>
            <person name="Gronow S."/>
            <person name="Munk C."/>
            <person name="Lapidus A."/>
            <person name="Nolan M."/>
            <person name="Lucas S."/>
            <person name="Hammon N."/>
            <person name="Deshpande S."/>
            <person name="Cheng J.F."/>
            <person name="Tapia R."/>
            <person name="Han C."/>
            <person name="Goodwin L."/>
            <person name="Pitluck S."/>
            <person name="Liolios K."/>
            <person name="Ivanova N."/>
            <person name="Mavromatis K."/>
            <person name="Mikhailova N."/>
            <person name="Pati A."/>
            <person name="Chen A."/>
            <person name="Palaniappan K."/>
            <person name="Land M."/>
            <person name="Hauser L."/>
            <person name="Chang Y.J."/>
            <person name="Jeffries C.D."/>
            <person name="Brambilla E."/>
            <person name="Rohde M."/>
            <person name="Goker M."/>
            <person name="Detter J.C."/>
            <person name="Woyke T."/>
            <person name="Bristow J."/>
            <person name="Eisen J.A."/>
            <person name="Markowitz V."/>
            <person name="Hugenholtz P."/>
            <person name="Kyrpides N.C."/>
            <person name="Klenk H.P."/>
        </authorList>
    </citation>
    <scope>NUCLEOTIDE SEQUENCE [LARGE SCALE GENOMIC DNA]</scope>
    <source>
        <strain evidence="4">DSM 17365 / JCM 13257 / WB4</strain>
    </source>
</reference>
<dbReference type="EMBL" id="CP002345">
    <property type="protein sequence ID" value="ADQ78708.1"/>
    <property type="molecule type" value="Genomic_DNA"/>
</dbReference>
<organism evidence="3 4">
    <name type="scientific">Paludibacter propionicigenes (strain DSM 17365 / JCM 13257 / WB4)</name>
    <dbReference type="NCBI Taxonomy" id="694427"/>
    <lineage>
        <taxon>Bacteria</taxon>
        <taxon>Pseudomonadati</taxon>
        <taxon>Bacteroidota</taxon>
        <taxon>Bacteroidia</taxon>
        <taxon>Bacteroidales</taxon>
        <taxon>Paludibacteraceae</taxon>
        <taxon>Paludibacter</taxon>
    </lineage>
</organism>
<evidence type="ECO:0000313" key="4">
    <source>
        <dbReference type="Proteomes" id="UP000008718"/>
    </source>
</evidence>
<feature type="signal peptide" evidence="1">
    <location>
        <begin position="1"/>
        <end position="20"/>
    </location>
</feature>